<evidence type="ECO:0000256" key="1">
    <source>
        <dbReference type="SAM" id="MobiDB-lite"/>
    </source>
</evidence>
<evidence type="ECO:0000313" key="3">
    <source>
        <dbReference type="Proteomes" id="UP001390339"/>
    </source>
</evidence>
<protein>
    <submittedName>
        <fullName evidence="2">Uncharacterized protein</fullName>
    </submittedName>
</protein>
<proteinExistence type="predicted"/>
<accession>A0ABR2I080</accession>
<dbReference type="InterPro" id="IPR009003">
    <property type="entry name" value="Peptidase_S1_PA"/>
</dbReference>
<feature type="region of interest" description="Disordered" evidence="1">
    <location>
        <begin position="1"/>
        <end position="72"/>
    </location>
</feature>
<name>A0ABR2I080_9PEZI</name>
<gene>
    <name evidence="2" type="ORF">PGQ11_011364</name>
</gene>
<comment type="caution">
    <text evidence="2">The sequence shown here is derived from an EMBL/GenBank/DDBJ whole genome shotgun (WGS) entry which is preliminary data.</text>
</comment>
<dbReference type="EMBL" id="JAPCWZ010000007">
    <property type="protein sequence ID" value="KAK8855452.1"/>
    <property type="molecule type" value="Genomic_DNA"/>
</dbReference>
<keyword evidence="3" id="KW-1185">Reference proteome</keyword>
<sequence length="615" mass="68111">MLDPDEPNSVPSSRNSNEGGTPMSSRSTQSPASSITEGIVPYPFQIAGPEDGPSRPITPRPTFTWPMTSKEDGNKQALNLQSAKDKIPIQAPLARPLTEPSNGCPSPESEEGSATPIAPRPVSEAKVMTQMLPRYKASNIQGKSNPTSSNEARFIDCWENKLLPNIVKILDDNIQGAYSINVRRGLEPDQRVIDLMTQGNCAKKHSEKLEDAKSEHLPEEFRTKTLFDFRSGKRGYCVDDTGSEVSWQSHRSTRSLVGNQRRYSIPVMGDSVGTHSTDNTATLGPLLEMGKRLYRLVNWHLFDDDRGGRFHEWDNLEPPPGLEIVHPSPSDLAQYSSRNSLTLVGKVVAYSGPMYKTTRVITLEGTANSSTEIGRTTTDWALCETTEKRVPNKVRLVIAGEKSDCFRPDITQITSAVVGGETVYSTGRSSGYTEGEVCRPGFSKNDDGSIQRDWAVCSYPDEEDSWKEGMGVFGDSGAGIVDLYNNRLVGQLWGRNNYDDDPREPAITYFTRMTDIFDDIQARWPGNNRCPRPKLPDEVVSTDEADDNSVIVSEITDGVSPIEGHITPSPMEGHLNVGRDRRRSSIRSTMLLARCGDMATTRWVQHANTWPRIQV</sequence>
<organism evidence="2 3">
    <name type="scientific">Apiospora arundinis</name>
    <dbReference type="NCBI Taxonomy" id="335852"/>
    <lineage>
        <taxon>Eukaryota</taxon>
        <taxon>Fungi</taxon>
        <taxon>Dikarya</taxon>
        <taxon>Ascomycota</taxon>
        <taxon>Pezizomycotina</taxon>
        <taxon>Sordariomycetes</taxon>
        <taxon>Xylariomycetidae</taxon>
        <taxon>Amphisphaeriales</taxon>
        <taxon>Apiosporaceae</taxon>
        <taxon>Apiospora</taxon>
    </lineage>
</organism>
<feature type="region of interest" description="Disordered" evidence="1">
    <location>
        <begin position="91"/>
        <end position="121"/>
    </location>
</feature>
<feature type="compositionally biased region" description="Polar residues" evidence="1">
    <location>
        <begin position="9"/>
        <end position="36"/>
    </location>
</feature>
<dbReference type="SUPFAM" id="SSF50494">
    <property type="entry name" value="Trypsin-like serine proteases"/>
    <property type="match status" value="1"/>
</dbReference>
<dbReference type="Proteomes" id="UP001390339">
    <property type="component" value="Unassembled WGS sequence"/>
</dbReference>
<evidence type="ECO:0000313" key="2">
    <source>
        <dbReference type="EMBL" id="KAK8855452.1"/>
    </source>
</evidence>
<reference evidence="2 3" key="1">
    <citation type="journal article" date="2024" name="IMA Fungus">
        <title>Apiospora arundinis, a panoply of carbohydrate-active enzymes and secondary metabolites.</title>
        <authorList>
            <person name="Sorensen T."/>
            <person name="Petersen C."/>
            <person name="Muurmann A.T."/>
            <person name="Christiansen J.V."/>
            <person name="Brundto M.L."/>
            <person name="Overgaard C.K."/>
            <person name="Boysen A.T."/>
            <person name="Wollenberg R.D."/>
            <person name="Larsen T.O."/>
            <person name="Sorensen J.L."/>
            <person name="Nielsen K.L."/>
            <person name="Sondergaard T.E."/>
        </authorList>
    </citation>
    <scope>NUCLEOTIDE SEQUENCE [LARGE SCALE GENOMIC DNA]</scope>
    <source>
        <strain evidence="2 3">AAU 773</strain>
    </source>
</reference>